<organism evidence="3 4">
    <name type="scientific">Triparma columacea</name>
    <dbReference type="NCBI Taxonomy" id="722753"/>
    <lineage>
        <taxon>Eukaryota</taxon>
        <taxon>Sar</taxon>
        <taxon>Stramenopiles</taxon>
        <taxon>Ochrophyta</taxon>
        <taxon>Bolidophyceae</taxon>
        <taxon>Parmales</taxon>
        <taxon>Triparmaceae</taxon>
        <taxon>Triparma</taxon>
    </lineage>
</organism>
<dbReference type="Proteomes" id="UP001165065">
    <property type="component" value="Unassembled WGS sequence"/>
</dbReference>
<protein>
    <submittedName>
        <fullName evidence="3">Uncharacterized protein</fullName>
    </submittedName>
</protein>
<evidence type="ECO:0000313" key="3">
    <source>
        <dbReference type="EMBL" id="GMI47745.1"/>
    </source>
</evidence>
<dbReference type="AlphaFoldDB" id="A0A9W7GPF8"/>
<reference evidence="4" key="1">
    <citation type="journal article" date="2023" name="Commun. Biol.">
        <title>Genome analysis of Parmales, the sister group of diatoms, reveals the evolutionary specialization of diatoms from phago-mixotrophs to photoautotrophs.</title>
        <authorList>
            <person name="Ban H."/>
            <person name="Sato S."/>
            <person name="Yoshikawa S."/>
            <person name="Yamada K."/>
            <person name="Nakamura Y."/>
            <person name="Ichinomiya M."/>
            <person name="Sato N."/>
            <person name="Blanc-Mathieu R."/>
            <person name="Endo H."/>
            <person name="Kuwata A."/>
            <person name="Ogata H."/>
        </authorList>
    </citation>
    <scope>NUCLEOTIDE SEQUENCE [LARGE SCALE GENOMIC DNA]</scope>
</reference>
<evidence type="ECO:0000313" key="4">
    <source>
        <dbReference type="Proteomes" id="UP001165065"/>
    </source>
</evidence>
<gene>
    <name evidence="3" type="ORF">TrCOL_g6609</name>
</gene>
<accession>A0A9W7GPF8</accession>
<proteinExistence type="predicted"/>
<comment type="caution">
    <text evidence="3">The sequence shown here is derived from an EMBL/GenBank/DDBJ whole genome shotgun (WGS) entry which is preliminary data.</text>
</comment>
<keyword evidence="4" id="KW-1185">Reference proteome</keyword>
<evidence type="ECO:0000256" key="2">
    <source>
        <dbReference type="SAM" id="MobiDB-lite"/>
    </source>
</evidence>
<dbReference type="OrthoDB" id="201341at2759"/>
<name>A0A9W7GPF8_9STRA</name>
<evidence type="ECO:0000256" key="1">
    <source>
        <dbReference type="SAM" id="Coils"/>
    </source>
</evidence>
<feature type="coiled-coil region" evidence="1">
    <location>
        <begin position="64"/>
        <end position="107"/>
    </location>
</feature>
<dbReference type="EMBL" id="BRYA01000357">
    <property type="protein sequence ID" value="GMI47745.1"/>
    <property type="molecule type" value="Genomic_DNA"/>
</dbReference>
<feature type="region of interest" description="Disordered" evidence="2">
    <location>
        <begin position="333"/>
        <end position="360"/>
    </location>
</feature>
<feature type="compositionally biased region" description="Gly residues" evidence="2">
    <location>
        <begin position="337"/>
        <end position="355"/>
    </location>
</feature>
<sequence>MPSLVKYAHEILSEDRYGYRALEKVDERIGSLNDAQLVGMISHLSGSMSRARSRLWRDANSTVLETVKDEFEIREEEHRLAEERDFMENREEREREEMETIRAAEKAAAEKQISRTAEREAREDVEKWMQDFRTKARIKLMLDTHRARNIRQYTWSFALVALISMSVTIDIMETNRTTASIKDQVVTGVVGSLLVVINGFVGWRWGEAVEQTKTEAEINEMISERKQDKLIEFHERDREIRKQIAMQDEIDMREKQARIMARKAEKKRLRRIAKERQTALDLKTKQLNDKRKSLFLKGTDEGEKPLGGGGGAGLLSVAASAALKAVENIPPGSAGIEAGGGGAKGNGGKEGGGEGPETQAPLFMGKTEAEIFEMEKAAIESDLEANVLALENRRKRADVKNAVKQFGGIVKGRGNRAVIVPTKGGGGGDGGGEEATGLEEILDNAAARAAEVEELLTESNNGEEEVEVKIVQKKERKVRKTAGFRRESQGMVTVLGE</sequence>
<keyword evidence="1" id="KW-0175">Coiled coil</keyword>